<protein>
    <submittedName>
        <fullName evidence="2">Uncharacterized protein</fullName>
    </submittedName>
</protein>
<sequence length="42" mass="4807">MSHKELLFKIHLVNYGDLLTNLLSAVGIFMSLRIKMDAKEES</sequence>
<organism evidence="2 3">
    <name type="scientific">Stegodyphus mimosarum</name>
    <name type="common">African social velvet spider</name>
    <dbReference type="NCBI Taxonomy" id="407821"/>
    <lineage>
        <taxon>Eukaryota</taxon>
        <taxon>Metazoa</taxon>
        <taxon>Ecdysozoa</taxon>
        <taxon>Arthropoda</taxon>
        <taxon>Chelicerata</taxon>
        <taxon>Arachnida</taxon>
        <taxon>Araneae</taxon>
        <taxon>Araneomorphae</taxon>
        <taxon>Entelegynae</taxon>
        <taxon>Eresoidea</taxon>
        <taxon>Eresidae</taxon>
        <taxon>Stegodyphus</taxon>
    </lineage>
</organism>
<name>A0A087U6X2_STEMI</name>
<feature type="transmembrane region" description="Helical" evidence="1">
    <location>
        <begin position="12"/>
        <end position="32"/>
    </location>
</feature>
<feature type="non-terminal residue" evidence="2">
    <location>
        <position position="42"/>
    </location>
</feature>
<proteinExistence type="predicted"/>
<dbReference type="AlphaFoldDB" id="A0A087U6X2"/>
<evidence type="ECO:0000313" key="2">
    <source>
        <dbReference type="EMBL" id="KFM73111.1"/>
    </source>
</evidence>
<keyword evidence="1" id="KW-0812">Transmembrane</keyword>
<keyword evidence="1" id="KW-0472">Membrane</keyword>
<dbReference type="EMBL" id="KK118493">
    <property type="protein sequence ID" value="KFM73111.1"/>
    <property type="molecule type" value="Genomic_DNA"/>
</dbReference>
<dbReference type="Proteomes" id="UP000054359">
    <property type="component" value="Unassembled WGS sequence"/>
</dbReference>
<accession>A0A087U6X2</accession>
<keyword evidence="3" id="KW-1185">Reference proteome</keyword>
<keyword evidence="1" id="KW-1133">Transmembrane helix</keyword>
<evidence type="ECO:0000256" key="1">
    <source>
        <dbReference type="SAM" id="Phobius"/>
    </source>
</evidence>
<reference evidence="2 3" key="1">
    <citation type="submission" date="2013-11" db="EMBL/GenBank/DDBJ databases">
        <title>Genome sequencing of Stegodyphus mimosarum.</title>
        <authorList>
            <person name="Bechsgaard J."/>
        </authorList>
    </citation>
    <scope>NUCLEOTIDE SEQUENCE [LARGE SCALE GENOMIC DNA]</scope>
</reference>
<evidence type="ECO:0000313" key="3">
    <source>
        <dbReference type="Proteomes" id="UP000054359"/>
    </source>
</evidence>
<gene>
    <name evidence="2" type="ORF">X975_22130</name>
</gene>